<dbReference type="InterPro" id="IPR005399">
    <property type="entry name" value="K_chnl_volt-dep_bsu_KCNAB-rel"/>
</dbReference>
<dbReference type="PRINTS" id="PR01577">
    <property type="entry name" value="KCNABCHANNEL"/>
</dbReference>
<protein>
    <submittedName>
        <fullName evidence="6">Oxidoreductase</fullName>
    </submittedName>
</protein>
<evidence type="ECO:0000313" key="6">
    <source>
        <dbReference type="EMBL" id="CAA9316965.1"/>
    </source>
</evidence>
<dbReference type="Pfam" id="PF00248">
    <property type="entry name" value="Aldo_ket_red"/>
    <property type="match status" value="1"/>
</dbReference>
<feature type="region of interest" description="Disordered" evidence="4">
    <location>
        <begin position="316"/>
        <end position="344"/>
    </location>
</feature>
<reference evidence="6" key="1">
    <citation type="submission" date="2020-02" db="EMBL/GenBank/DDBJ databases">
        <authorList>
            <person name="Meier V. D."/>
        </authorList>
    </citation>
    <scope>NUCLEOTIDE SEQUENCE</scope>
    <source>
        <strain evidence="6">AVDCRST_MAG48</strain>
    </source>
</reference>
<dbReference type="AlphaFoldDB" id="A0A6J4L1K2"/>
<organism evidence="6">
    <name type="scientific">uncultured Friedmanniella sp</name>
    <dbReference type="NCBI Taxonomy" id="335381"/>
    <lineage>
        <taxon>Bacteria</taxon>
        <taxon>Bacillati</taxon>
        <taxon>Actinomycetota</taxon>
        <taxon>Actinomycetes</taxon>
        <taxon>Propionibacteriales</taxon>
        <taxon>Nocardioidaceae</taxon>
        <taxon>Friedmanniella</taxon>
        <taxon>environmental samples</taxon>
    </lineage>
</organism>
<dbReference type="GO" id="GO:0005829">
    <property type="term" value="C:cytosol"/>
    <property type="evidence" value="ECO:0007669"/>
    <property type="project" value="UniProtKB-ARBA"/>
</dbReference>
<dbReference type="InterPro" id="IPR036812">
    <property type="entry name" value="NAD(P)_OxRdtase_dom_sf"/>
</dbReference>
<dbReference type="FunFam" id="3.20.20.100:FF:000004">
    <property type="entry name" value="Oxidoreductase, aldo/keto reductase"/>
    <property type="match status" value="1"/>
</dbReference>
<proteinExistence type="inferred from homology"/>
<accession>A0A6J4L1K2</accession>
<dbReference type="Gene3D" id="3.20.20.100">
    <property type="entry name" value="NADP-dependent oxidoreductase domain"/>
    <property type="match status" value="1"/>
</dbReference>
<sequence length="344" mass="36996">MQYRPLGRSGTSVSSLCLGTMTFGDESPEDVAHAQLDAFVEAGGTLVDTADVYSAGLSESIVGRWLASRPADVTERVVLATKGRFPMADEPNGLGGSRRHLRRALDASLGRLGVEHVDLYQLHAWDPHTPLEETLRFLDDAVRAGKIGYPGLSNFTGWQVQKAVDVAEREHLAVPVTLQPAYSLLVRGIEHEIVPACEHNGLGLLPWSPLAGGWLSGKYTRDSRPAGATRLGEDPARGIEAYDRVGSQARTWDVLAAVQDVAEAHGAPMPQVALAWLLARPAVSSVILGARTLEQLTQNLGAADLVLTPDEHARLDEVSAPDVPDYPYGGPGRDQRSRRIDGGR</sequence>
<name>A0A6J4L1K2_9ACTN</name>
<dbReference type="PANTHER" id="PTHR43364:SF4">
    <property type="entry name" value="NAD(P)-LINKED OXIDOREDUCTASE SUPERFAMILY PROTEIN"/>
    <property type="match status" value="1"/>
</dbReference>
<evidence type="ECO:0000256" key="3">
    <source>
        <dbReference type="ARBA" id="ARBA00023002"/>
    </source>
</evidence>
<evidence type="ECO:0000256" key="1">
    <source>
        <dbReference type="ARBA" id="ARBA00006515"/>
    </source>
</evidence>
<keyword evidence="3" id="KW-0560">Oxidoreductase</keyword>
<feature type="domain" description="NADP-dependent oxidoreductase" evidence="5">
    <location>
        <begin position="16"/>
        <end position="319"/>
    </location>
</feature>
<keyword evidence="2" id="KW-0521">NADP</keyword>
<evidence type="ECO:0000256" key="4">
    <source>
        <dbReference type="SAM" id="MobiDB-lite"/>
    </source>
</evidence>
<feature type="compositionally biased region" description="Basic and acidic residues" evidence="4">
    <location>
        <begin position="333"/>
        <end position="344"/>
    </location>
</feature>
<gene>
    <name evidence="6" type="ORF">AVDCRST_MAG48-2414</name>
</gene>
<dbReference type="InterPro" id="IPR023210">
    <property type="entry name" value="NADP_OxRdtase_dom"/>
</dbReference>
<comment type="similarity">
    <text evidence="1">Belongs to the shaker potassium channel beta subunit family.</text>
</comment>
<dbReference type="SUPFAM" id="SSF51430">
    <property type="entry name" value="NAD(P)-linked oxidoreductase"/>
    <property type="match status" value="1"/>
</dbReference>
<evidence type="ECO:0000256" key="2">
    <source>
        <dbReference type="ARBA" id="ARBA00022857"/>
    </source>
</evidence>
<dbReference type="PANTHER" id="PTHR43364">
    <property type="entry name" value="NADH-SPECIFIC METHYLGLYOXAL REDUCTASE-RELATED"/>
    <property type="match status" value="1"/>
</dbReference>
<dbReference type="EMBL" id="CADCTS010000347">
    <property type="protein sequence ID" value="CAA9316965.1"/>
    <property type="molecule type" value="Genomic_DNA"/>
</dbReference>
<dbReference type="InterPro" id="IPR050523">
    <property type="entry name" value="AKR_Detox_Biosynth"/>
</dbReference>
<evidence type="ECO:0000259" key="5">
    <source>
        <dbReference type="Pfam" id="PF00248"/>
    </source>
</evidence>
<dbReference type="GO" id="GO:0016491">
    <property type="term" value="F:oxidoreductase activity"/>
    <property type="evidence" value="ECO:0007669"/>
    <property type="project" value="UniProtKB-KW"/>
</dbReference>